<gene>
    <name evidence="2" type="ORF">WKI299_LOCUS28257</name>
    <name evidence="1" type="ORF">XDN619_LOCUS23938</name>
</gene>
<accession>A0A816VYM3</accession>
<proteinExistence type="predicted"/>
<dbReference type="Proteomes" id="UP000663887">
    <property type="component" value="Unassembled WGS sequence"/>
</dbReference>
<evidence type="ECO:0000313" key="1">
    <source>
        <dbReference type="EMBL" id="CAF2126773.1"/>
    </source>
</evidence>
<dbReference type="Proteomes" id="UP000663856">
    <property type="component" value="Unassembled WGS sequence"/>
</dbReference>
<dbReference type="EMBL" id="CAJNRG010010838">
    <property type="protein sequence ID" value="CAF2126773.1"/>
    <property type="molecule type" value="Genomic_DNA"/>
</dbReference>
<dbReference type="AlphaFoldDB" id="A0A816VYM3"/>
<evidence type="ECO:0000313" key="2">
    <source>
        <dbReference type="EMBL" id="CAF2140383.1"/>
    </source>
</evidence>
<sequence>MRAQYRCDKKMNISKFESLPNELWILIFDYLSSFDLFKAFSDIKNERIKHIIMSQSLVLNARIMSYTQMNNIFNMPNFSNLLQTIILNNSCASVAFYEHWIGMISPNILTPSIERLVIIETEYYTYGIVYLIKHLTLGNTLQYLHLVFEYPDNKYMHILVTLVETQTSVRSMILEVENGHRKFTKDIYSHLLEMKPFFWSRAVQLTLSVQYPFEIIVILQNGAIPLLEHLNITFEQEQYEEKPYLQEHQPDIQFCQSDIRRMTDATRLQSLLLRHLALNQLTILLNSLNMPLLEKLTLVDIFDETLANLDEFRRVVDHNHLPALKHLYFLFCFPENFNEILNIYLMKYGNTWPFNNIGYHLDDQLISEDCNGKILMKTVLLFYTYPFDILQQYIRTVHNHSFAKHSNIIRQRSIEWICNKIDSLNQLSTTLNILAGGHLNTLHLHYYKMKTPFKLNVTNSLRSDLYFHRLRSVTFTFEYKSMKRSQRVYIIDHILNVSSGLSNLVVDWNDFRSCSCPNPNVRYVHFILKSNYDDPNAQIDVNHLFQLLPGICCFETSDRHIAFNQSLVNFVLKIINTFHQLVELTLNKEGWLPVKPEKQLAIKQAILAADNKRLFDSNTYQIIFPKGDKLTIWL</sequence>
<evidence type="ECO:0008006" key="4">
    <source>
        <dbReference type="Google" id="ProtNLM"/>
    </source>
</evidence>
<dbReference type="EMBL" id="CAJNRF010012339">
    <property type="protein sequence ID" value="CAF2140383.1"/>
    <property type="molecule type" value="Genomic_DNA"/>
</dbReference>
<name>A0A816VYM3_9BILA</name>
<organism evidence="1 3">
    <name type="scientific">Rotaria magnacalcarata</name>
    <dbReference type="NCBI Taxonomy" id="392030"/>
    <lineage>
        <taxon>Eukaryota</taxon>
        <taxon>Metazoa</taxon>
        <taxon>Spiralia</taxon>
        <taxon>Gnathifera</taxon>
        <taxon>Rotifera</taxon>
        <taxon>Eurotatoria</taxon>
        <taxon>Bdelloidea</taxon>
        <taxon>Philodinida</taxon>
        <taxon>Philodinidae</taxon>
        <taxon>Rotaria</taxon>
    </lineage>
</organism>
<evidence type="ECO:0000313" key="3">
    <source>
        <dbReference type="Proteomes" id="UP000663887"/>
    </source>
</evidence>
<reference evidence="1" key="1">
    <citation type="submission" date="2021-02" db="EMBL/GenBank/DDBJ databases">
        <authorList>
            <person name="Nowell W R."/>
        </authorList>
    </citation>
    <scope>NUCLEOTIDE SEQUENCE</scope>
</reference>
<protein>
    <recommendedName>
        <fullName evidence="4">F-box domain-containing protein</fullName>
    </recommendedName>
</protein>
<comment type="caution">
    <text evidence="1">The sequence shown here is derived from an EMBL/GenBank/DDBJ whole genome shotgun (WGS) entry which is preliminary data.</text>
</comment>